<keyword evidence="3" id="KW-1185">Reference proteome</keyword>
<evidence type="ECO:0000256" key="1">
    <source>
        <dbReference type="SAM" id="SignalP"/>
    </source>
</evidence>
<dbReference type="RefSeq" id="WP_262566470.1">
    <property type="nucleotide sequence ID" value="NZ_JAPFCC010000001.1"/>
</dbReference>
<feature type="chain" id="PRO_5046781975" description="Curli production assembly/transport component CsgG" evidence="1">
    <location>
        <begin position="21"/>
        <end position="394"/>
    </location>
</feature>
<dbReference type="EMBL" id="JAPFCC010000001">
    <property type="protein sequence ID" value="MCW7551415.1"/>
    <property type="molecule type" value="Genomic_DNA"/>
</dbReference>
<proteinExistence type="predicted"/>
<dbReference type="Gene3D" id="3.40.50.10610">
    <property type="entry name" value="ABC-type transport auxiliary lipoprotein component"/>
    <property type="match status" value="1"/>
</dbReference>
<evidence type="ECO:0000313" key="2">
    <source>
        <dbReference type="EMBL" id="MCW7551415.1"/>
    </source>
</evidence>
<evidence type="ECO:0008006" key="4">
    <source>
        <dbReference type="Google" id="ProtNLM"/>
    </source>
</evidence>
<evidence type="ECO:0000313" key="3">
    <source>
        <dbReference type="Proteomes" id="UP001209854"/>
    </source>
</evidence>
<sequence>MKHKIAAALLALCTCSPLLAEVVTVQVQGTGLTQESAIEQGLVQAVRQVHGTDINSQQTTATGQSRVNGESETRIEISQGTNLKARGQVAGYRVTNSECTAKGCTVNLNVEVHQYKAPGLPSDNRRRIAVLPFTGGKEFRKMVTRQVQEQLVQSRRFAVLDREHEKEYRAEKSLWQSDDVSVAEKARLGQVLGLDYIVVGSIEKAGVHRWSTSVALTGEKENHVRTSARVRYQVIAVPTRQIKWSDTVSVTLNNVGSLEQASVATGKKISGELLENIYPLRVVASSNGQVILNQGGKTIRDGSYFKIYALGEVMIDPYTNEPLGQTETRVATVKVTRVEAKMAYARVVEGDLGTIQPGFIARPGSAITQPVKKQPASPAPKSNVVVPESGGVIL</sequence>
<name>A0ABT3MPW7_9GAMM</name>
<dbReference type="Proteomes" id="UP001209854">
    <property type="component" value="Unassembled WGS sequence"/>
</dbReference>
<feature type="signal peptide" evidence="1">
    <location>
        <begin position="1"/>
        <end position="20"/>
    </location>
</feature>
<keyword evidence="1" id="KW-0732">Signal</keyword>
<reference evidence="2 3" key="1">
    <citation type="submission" date="2022-10" db="EMBL/GenBank/DDBJ databases">
        <title>High-quality genome sequences of two octocoral-associated bacteria, Endozoicomonas euniceicola EF212 and Endozoicomonas gorgoniicola PS125.</title>
        <authorList>
            <person name="Chiou Y.-J."/>
            <person name="Chen Y.-H."/>
        </authorList>
    </citation>
    <scope>NUCLEOTIDE SEQUENCE [LARGE SCALE GENOMIC DNA]</scope>
    <source>
        <strain evidence="2 3">PS125</strain>
    </source>
</reference>
<gene>
    <name evidence="2" type="ORF">NX722_01910</name>
</gene>
<comment type="caution">
    <text evidence="2">The sequence shown here is derived from an EMBL/GenBank/DDBJ whole genome shotgun (WGS) entry which is preliminary data.</text>
</comment>
<protein>
    <recommendedName>
        <fullName evidence="4">Curli production assembly/transport component CsgG</fullName>
    </recommendedName>
</protein>
<organism evidence="2 3">
    <name type="scientific">Endozoicomonas gorgoniicola</name>
    <dbReference type="NCBI Taxonomy" id="1234144"/>
    <lineage>
        <taxon>Bacteria</taxon>
        <taxon>Pseudomonadati</taxon>
        <taxon>Pseudomonadota</taxon>
        <taxon>Gammaproteobacteria</taxon>
        <taxon>Oceanospirillales</taxon>
        <taxon>Endozoicomonadaceae</taxon>
        <taxon>Endozoicomonas</taxon>
    </lineage>
</organism>
<accession>A0ABT3MPW7</accession>